<dbReference type="GO" id="GO:0007254">
    <property type="term" value="P:JNK cascade"/>
    <property type="evidence" value="ECO:0007669"/>
    <property type="project" value="UniProtKB-ARBA"/>
</dbReference>
<name>A0A7R9QM49_9ACAR</name>
<dbReference type="InterPro" id="IPR005225">
    <property type="entry name" value="Small_GTP-bd"/>
</dbReference>
<proteinExistence type="predicted"/>
<dbReference type="GO" id="GO:0005525">
    <property type="term" value="F:GTP binding"/>
    <property type="evidence" value="ECO:0007669"/>
    <property type="project" value="UniProtKB-KW"/>
</dbReference>
<dbReference type="Pfam" id="PF00071">
    <property type="entry name" value="Ras"/>
    <property type="match status" value="1"/>
</dbReference>
<dbReference type="GO" id="GO:0007426">
    <property type="term" value="P:tracheal outgrowth, open tracheal system"/>
    <property type="evidence" value="ECO:0007669"/>
    <property type="project" value="UniProtKB-ARBA"/>
</dbReference>
<keyword evidence="3" id="KW-0581">Phagocytosis</keyword>
<dbReference type="SMART" id="SM00174">
    <property type="entry name" value="RHO"/>
    <property type="match status" value="1"/>
</dbReference>
<keyword evidence="4" id="KW-0342">GTP-binding</keyword>
<evidence type="ECO:0000256" key="4">
    <source>
        <dbReference type="ARBA" id="ARBA00023134"/>
    </source>
</evidence>
<dbReference type="GO" id="GO:0050770">
    <property type="term" value="P:regulation of axonogenesis"/>
    <property type="evidence" value="ECO:0007669"/>
    <property type="project" value="UniProtKB-ARBA"/>
</dbReference>
<dbReference type="InterPro" id="IPR003578">
    <property type="entry name" value="Small_GTPase_Rho"/>
</dbReference>
<dbReference type="Proteomes" id="UP000728032">
    <property type="component" value="Unassembled WGS sequence"/>
</dbReference>
<dbReference type="GO" id="GO:0003924">
    <property type="term" value="F:GTPase activity"/>
    <property type="evidence" value="ECO:0007669"/>
    <property type="project" value="InterPro"/>
</dbReference>
<dbReference type="Gene3D" id="3.40.50.300">
    <property type="entry name" value="P-loop containing nucleotide triphosphate hydrolases"/>
    <property type="match status" value="1"/>
</dbReference>
<evidence type="ECO:0000313" key="8">
    <source>
        <dbReference type="Proteomes" id="UP000728032"/>
    </source>
</evidence>
<dbReference type="GO" id="GO:0090303">
    <property type="term" value="P:positive regulation of wound healing"/>
    <property type="evidence" value="ECO:0007669"/>
    <property type="project" value="UniProtKB-ARBA"/>
</dbReference>
<dbReference type="GO" id="GO:0035011">
    <property type="term" value="P:melanotic encapsulation of foreign target"/>
    <property type="evidence" value="ECO:0007669"/>
    <property type="project" value="UniProtKB-ARBA"/>
</dbReference>
<organism evidence="7">
    <name type="scientific">Oppiella nova</name>
    <dbReference type="NCBI Taxonomy" id="334625"/>
    <lineage>
        <taxon>Eukaryota</taxon>
        <taxon>Metazoa</taxon>
        <taxon>Ecdysozoa</taxon>
        <taxon>Arthropoda</taxon>
        <taxon>Chelicerata</taxon>
        <taxon>Arachnida</taxon>
        <taxon>Acari</taxon>
        <taxon>Acariformes</taxon>
        <taxon>Sarcoptiformes</taxon>
        <taxon>Oribatida</taxon>
        <taxon>Brachypylina</taxon>
        <taxon>Oppioidea</taxon>
        <taxon>Oppiidae</taxon>
        <taxon>Oppiella</taxon>
    </lineage>
</organism>
<evidence type="ECO:0000256" key="2">
    <source>
        <dbReference type="ARBA" id="ARBA00022741"/>
    </source>
</evidence>
<dbReference type="PROSITE" id="PS51419">
    <property type="entry name" value="RAB"/>
    <property type="match status" value="1"/>
</dbReference>
<dbReference type="EMBL" id="OC918960">
    <property type="protein sequence ID" value="CAD7650441.1"/>
    <property type="molecule type" value="Genomic_DNA"/>
</dbReference>
<dbReference type="PROSITE" id="PS51420">
    <property type="entry name" value="RHO"/>
    <property type="match status" value="1"/>
</dbReference>
<keyword evidence="2" id="KW-0547">Nucleotide-binding</keyword>
<sequence length="285" mass="31245">MQAIKCVVVGDGAVGKTCLLISYTTNAFPGEYIPTVFDNYSANVMVDGKPINLGLWDTAGQEDYDRLRPLSYPQTDVFLICFSLVNPASFENVRAKWYPEVSHHCPNTPIILVGTKLDLRDDSKTLEKLKDRKLAPITYPQGLAMAKEIGAVKYLECSALTQKGLKNVFDEAIRAVLCPQPKPKRKKYTCDLGDFCGGGVAIITTTLLLLLQPPPPSRPHRLSRKSRKSDHKKTCICVDSAKYFFAEDFFGRSGGVCAVATATGANRIDTTRARTPGVGISQLIP</sequence>
<dbReference type="GO" id="GO:0008078">
    <property type="term" value="P:mesodermal cell migration"/>
    <property type="evidence" value="ECO:0007669"/>
    <property type="project" value="UniProtKB-ARBA"/>
</dbReference>
<dbReference type="AlphaFoldDB" id="A0A7R9QM49"/>
<dbReference type="SMART" id="SM00175">
    <property type="entry name" value="RAB"/>
    <property type="match status" value="1"/>
</dbReference>
<dbReference type="GO" id="GO:0051017">
    <property type="term" value="P:actin filament bundle assembly"/>
    <property type="evidence" value="ECO:0007669"/>
    <property type="project" value="UniProtKB-ARBA"/>
</dbReference>
<dbReference type="CDD" id="cd01871">
    <property type="entry name" value="Rac1_like"/>
    <property type="match status" value="1"/>
</dbReference>
<reference evidence="7" key="1">
    <citation type="submission" date="2020-11" db="EMBL/GenBank/DDBJ databases">
        <authorList>
            <person name="Tran Van P."/>
        </authorList>
    </citation>
    <scope>NUCLEOTIDE SEQUENCE</scope>
</reference>
<keyword evidence="6" id="KW-0636">Prenylation</keyword>
<dbReference type="InterPro" id="IPR027417">
    <property type="entry name" value="P-loop_NTPase"/>
</dbReference>
<evidence type="ECO:0000256" key="6">
    <source>
        <dbReference type="ARBA" id="ARBA00023289"/>
    </source>
</evidence>
<evidence type="ECO:0000256" key="5">
    <source>
        <dbReference type="ARBA" id="ARBA00023288"/>
    </source>
</evidence>
<evidence type="ECO:0000256" key="3">
    <source>
        <dbReference type="ARBA" id="ARBA00022907"/>
    </source>
</evidence>
<dbReference type="OrthoDB" id="8830751at2759"/>
<dbReference type="PROSITE" id="PS51421">
    <property type="entry name" value="RAS"/>
    <property type="match status" value="1"/>
</dbReference>
<gene>
    <name evidence="7" type="ORF">ONB1V03_LOCUS7811</name>
</gene>
<protein>
    <recommendedName>
        <fullName evidence="9">Ras-related protein Rac1</fullName>
    </recommendedName>
</protein>
<keyword evidence="5" id="KW-0449">Lipoprotein</keyword>
<dbReference type="InterPro" id="IPR001806">
    <property type="entry name" value="Small_GTPase"/>
</dbReference>
<dbReference type="PANTHER" id="PTHR24072">
    <property type="entry name" value="RHO FAMILY GTPASE"/>
    <property type="match status" value="1"/>
</dbReference>
<dbReference type="SUPFAM" id="SSF52540">
    <property type="entry name" value="P-loop containing nucleoside triphosphate hydrolases"/>
    <property type="match status" value="1"/>
</dbReference>
<evidence type="ECO:0000313" key="7">
    <source>
        <dbReference type="EMBL" id="CAD7650441.1"/>
    </source>
</evidence>
<dbReference type="GO" id="GO:0006911">
    <property type="term" value="P:phagocytosis, engulfment"/>
    <property type="evidence" value="ECO:0007669"/>
    <property type="project" value="UniProtKB-ARBA"/>
</dbReference>
<dbReference type="PRINTS" id="PR00449">
    <property type="entry name" value="RASTRNSFRMNG"/>
</dbReference>
<dbReference type="GO" id="GO:0007264">
    <property type="term" value="P:small GTPase-mediated signal transduction"/>
    <property type="evidence" value="ECO:0007669"/>
    <property type="project" value="InterPro"/>
</dbReference>
<dbReference type="EMBL" id="CAJPVJ010004135">
    <property type="protein sequence ID" value="CAG2168321.1"/>
    <property type="molecule type" value="Genomic_DNA"/>
</dbReference>
<dbReference type="NCBIfam" id="TIGR00231">
    <property type="entry name" value="small_GTP"/>
    <property type="match status" value="1"/>
</dbReference>
<dbReference type="SMART" id="SM00173">
    <property type="entry name" value="RAS"/>
    <property type="match status" value="1"/>
</dbReference>
<keyword evidence="1" id="KW-0488">Methylation</keyword>
<keyword evidence="8" id="KW-1185">Reference proteome</keyword>
<dbReference type="GO" id="GO:0046843">
    <property type="term" value="P:dorsal appendage formation"/>
    <property type="evidence" value="ECO:0007669"/>
    <property type="project" value="UniProtKB-ARBA"/>
</dbReference>
<accession>A0A7R9QM49</accession>
<dbReference type="GO" id="GO:0007520">
    <property type="term" value="P:myoblast fusion"/>
    <property type="evidence" value="ECO:0007669"/>
    <property type="project" value="UniProtKB-ARBA"/>
</dbReference>
<dbReference type="GO" id="GO:0030032">
    <property type="term" value="P:lamellipodium assembly"/>
    <property type="evidence" value="ECO:0007669"/>
    <property type="project" value="UniProtKB-ARBA"/>
</dbReference>
<dbReference type="GO" id="GO:0035099">
    <property type="term" value="P:hemocyte migration"/>
    <property type="evidence" value="ECO:0007669"/>
    <property type="project" value="UniProtKB-ARBA"/>
</dbReference>
<dbReference type="SMART" id="SM00176">
    <property type="entry name" value="RAN"/>
    <property type="match status" value="1"/>
</dbReference>
<evidence type="ECO:0008006" key="9">
    <source>
        <dbReference type="Google" id="ProtNLM"/>
    </source>
</evidence>
<evidence type="ECO:0000256" key="1">
    <source>
        <dbReference type="ARBA" id="ARBA00022481"/>
    </source>
</evidence>
<dbReference type="GO" id="GO:0019901">
    <property type="term" value="F:protein kinase binding"/>
    <property type="evidence" value="ECO:0007669"/>
    <property type="project" value="UniProtKB-ARBA"/>
</dbReference>
<dbReference type="GO" id="GO:1903391">
    <property type="term" value="P:regulation of adherens junction organization"/>
    <property type="evidence" value="ECO:0007669"/>
    <property type="project" value="UniProtKB-ARBA"/>
</dbReference>
<dbReference type="FunFam" id="3.40.50.300:FF:000088">
    <property type="entry name" value="Ras-related C3 botulinum toxin substrate 1"/>
    <property type="match status" value="1"/>
</dbReference>